<keyword evidence="1" id="KW-1133">Transmembrane helix</keyword>
<sequence>MSSNELQEKNARESQGWLTLVFMMVLFPVLFFLCVWAPMWFSDTTPY</sequence>
<dbReference type="STRING" id="1513793.SAMN06296036_101262"/>
<keyword evidence="3" id="KW-1185">Reference proteome</keyword>
<dbReference type="Proteomes" id="UP000192907">
    <property type="component" value="Unassembled WGS sequence"/>
</dbReference>
<keyword evidence="1" id="KW-0472">Membrane</keyword>
<feature type="transmembrane region" description="Helical" evidence="1">
    <location>
        <begin position="20"/>
        <end position="41"/>
    </location>
</feature>
<keyword evidence="1" id="KW-0812">Transmembrane</keyword>
<evidence type="ECO:0000256" key="1">
    <source>
        <dbReference type="SAM" id="Phobius"/>
    </source>
</evidence>
<dbReference type="EMBL" id="FWZT01000001">
    <property type="protein sequence ID" value="SME89453.1"/>
    <property type="molecule type" value="Genomic_DNA"/>
</dbReference>
<accession>A0A1Y6B3F6</accession>
<organism evidence="2 3">
    <name type="scientific">Pseudobacteriovorax antillogorgiicola</name>
    <dbReference type="NCBI Taxonomy" id="1513793"/>
    <lineage>
        <taxon>Bacteria</taxon>
        <taxon>Pseudomonadati</taxon>
        <taxon>Bdellovibrionota</taxon>
        <taxon>Oligoflexia</taxon>
        <taxon>Oligoflexales</taxon>
        <taxon>Pseudobacteriovoracaceae</taxon>
        <taxon>Pseudobacteriovorax</taxon>
    </lineage>
</organism>
<evidence type="ECO:0000313" key="3">
    <source>
        <dbReference type="Proteomes" id="UP000192907"/>
    </source>
</evidence>
<gene>
    <name evidence="2" type="ORF">SAMN06296036_101262</name>
</gene>
<protein>
    <submittedName>
        <fullName evidence="2">Uncharacterized protein</fullName>
    </submittedName>
</protein>
<name>A0A1Y6B3F6_9BACT</name>
<reference evidence="3" key="1">
    <citation type="submission" date="2017-04" db="EMBL/GenBank/DDBJ databases">
        <authorList>
            <person name="Varghese N."/>
            <person name="Submissions S."/>
        </authorList>
    </citation>
    <scope>NUCLEOTIDE SEQUENCE [LARGE SCALE GENOMIC DNA]</scope>
    <source>
        <strain evidence="3">RKEM611</strain>
    </source>
</reference>
<proteinExistence type="predicted"/>
<evidence type="ECO:0000313" key="2">
    <source>
        <dbReference type="EMBL" id="SME89453.1"/>
    </source>
</evidence>
<dbReference type="AlphaFoldDB" id="A0A1Y6B3F6"/>